<organism evidence="4 5">
    <name type="scientific">Bradyrhizobium uaiense</name>
    <dbReference type="NCBI Taxonomy" id="2594946"/>
    <lineage>
        <taxon>Bacteria</taxon>
        <taxon>Pseudomonadati</taxon>
        <taxon>Pseudomonadota</taxon>
        <taxon>Alphaproteobacteria</taxon>
        <taxon>Hyphomicrobiales</taxon>
        <taxon>Nitrobacteraceae</taxon>
        <taxon>Bradyrhizobium</taxon>
    </lineage>
</organism>
<dbReference type="SUPFAM" id="SSF52096">
    <property type="entry name" value="ClpP/crotonase"/>
    <property type="match status" value="1"/>
</dbReference>
<dbReference type="GO" id="GO:0004165">
    <property type="term" value="F:delta(3)-delta(2)-enoyl-CoA isomerase activity"/>
    <property type="evidence" value="ECO:0007669"/>
    <property type="project" value="UniProtKB-ARBA"/>
</dbReference>
<dbReference type="Proteomes" id="UP000468531">
    <property type="component" value="Unassembled WGS sequence"/>
</dbReference>
<comment type="caution">
    <text evidence="4">The sequence shown here is derived from an EMBL/GenBank/DDBJ whole genome shotgun (WGS) entry which is preliminary data.</text>
</comment>
<name>A0A6P1B733_9BRAD</name>
<keyword evidence="3" id="KW-0413">Isomerase</keyword>
<proteinExistence type="predicted"/>
<evidence type="ECO:0008006" key="6">
    <source>
        <dbReference type="Google" id="ProtNLM"/>
    </source>
</evidence>
<protein>
    <recommendedName>
        <fullName evidence="6">Enoyl-CoA hydratase/isomerase family protein</fullName>
    </recommendedName>
</protein>
<dbReference type="PANTHER" id="PTHR43684">
    <property type="match status" value="1"/>
</dbReference>
<reference evidence="4 5" key="1">
    <citation type="journal article" date="2020" name="Arch. Microbiol.">
        <title>Bradyrhizobium uaiense sp. nov., a new highly efficient cowpea symbiont.</title>
        <authorList>
            <person name="Cabral Michel D."/>
            <person name="Azarias Guimaraes A."/>
            <person name="Martins da Costa E."/>
            <person name="Soares de Carvalho T."/>
            <person name="Balsanelli E."/>
            <person name="Willems A."/>
            <person name="Maltempi de Souza E."/>
            <person name="de Souza Moreira F.M."/>
        </authorList>
    </citation>
    <scope>NUCLEOTIDE SEQUENCE [LARGE SCALE GENOMIC DNA]</scope>
    <source>
        <strain evidence="4 5">UFLA 03-164</strain>
    </source>
</reference>
<dbReference type="CDD" id="cd06558">
    <property type="entry name" value="crotonase-like"/>
    <property type="match status" value="1"/>
</dbReference>
<dbReference type="PANTHER" id="PTHR43684:SF1">
    <property type="entry name" value="ENOYL-COA DELTA ISOMERASE 2"/>
    <property type="match status" value="1"/>
</dbReference>
<comment type="subcellular location">
    <subcellularLocation>
        <location evidence="1">Peroxisome</location>
    </subcellularLocation>
</comment>
<dbReference type="EMBL" id="VKHP01000002">
    <property type="protein sequence ID" value="NEU94407.1"/>
    <property type="molecule type" value="Genomic_DNA"/>
</dbReference>
<dbReference type="Gene3D" id="3.90.226.10">
    <property type="entry name" value="2-enoyl-CoA Hydratase, Chain A, domain 1"/>
    <property type="match status" value="1"/>
</dbReference>
<accession>A0A6P1B733</accession>
<dbReference type="InterPro" id="IPR029045">
    <property type="entry name" value="ClpP/crotonase-like_dom_sf"/>
</dbReference>
<keyword evidence="2" id="KW-0576">Peroxisome</keyword>
<dbReference type="InterPro" id="IPR051053">
    <property type="entry name" value="ECH/Chromodomain_protein"/>
</dbReference>
<sequence length="192" mass="20921">MWLAGSMSSRLAASLSFIMLPAVQRRKQVLRRLWAGFCKRSPTTQSRSLPPSEGAATGIGTTLVFGCDLVIAAASERFASPLEAYDLVPDGAIGLLIPRRLAHHRAFSMLVPGRSMRAERAFDAGLIDVIVAPGQAAIEAERIAQELCRLPPEEIPAIHTLPRPSVQDVLRRMAAEHDHRRIVSEAAAERGR</sequence>
<gene>
    <name evidence="4" type="ORF">FNJ47_00830</name>
</gene>
<evidence type="ECO:0000313" key="4">
    <source>
        <dbReference type="EMBL" id="NEU94407.1"/>
    </source>
</evidence>
<dbReference type="Pfam" id="PF00378">
    <property type="entry name" value="ECH_1"/>
    <property type="match status" value="1"/>
</dbReference>
<evidence type="ECO:0000313" key="5">
    <source>
        <dbReference type="Proteomes" id="UP000468531"/>
    </source>
</evidence>
<evidence type="ECO:0000256" key="1">
    <source>
        <dbReference type="ARBA" id="ARBA00004275"/>
    </source>
</evidence>
<dbReference type="InterPro" id="IPR001753">
    <property type="entry name" value="Enoyl-CoA_hydra/iso"/>
</dbReference>
<evidence type="ECO:0000256" key="2">
    <source>
        <dbReference type="ARBA" id="ARBA00023140"/>
    </source>
</evidence>
<dbReference type="AlphaFoldDB" id="A0A6P1B733"/>
<evidence type="ECO:0000256" key="3">
    <source>
        <dbReference type="ARBA" id="ARBA00023235"/>
    </source>
</evidence>
<keyword evidence="5" id="KW-1185">Reference proteome</keyword>